<accession>A0AAV0DDF8</accession>
<dbReference type="InterPro" id="IPR018289">
    <property type="entry name" value="MULE_transposase_dom"/>
</dbReference>
<dbReference type="InterPro" id="IPR004332">
    <property type="entry name" value="Transposase_MuDR"/>
</dbReference>
<dbReference type="EMBL" id="CAMAPF010000089">
    <property type="protein sequence ID" value="CAH9096959.1"/>
    <property type="molecule type" value="Genomic_DNA"/>
</dbReference>
<sequence>MNEPMLDDLDFDKFIDFDVEYAGVDTPCNYTMENESHQQIVDDGLNFSGGDISKKSEGAAEGKKWPVFKPCVDMKNPNFRVGLTFASRDEFKEAIHNYAFNNGKDLKFEKNDKVRVTVSCKHPNCPWKINCRNLKNTSSWRVLEFVENHEGCSWAFHNKMVTASKVGKRWENAIKSHSNWKIKEFRDKVSSDDKFHLSKRQAYRAMRKAKAEIQGEEEEDFTKLWSYCLEIHKTNPKTTCVVKLSDVDVTEEGKRFLRIYICWEACKEGYKYCRPIIGLDGCHLKCKLGGQLLTAVGIDSNDSIFPLAYAIVEREKKDSWTWFLELLKNDLQITAVAERHLWKALMFELQTLKKTTTFMFTSASS</sequence>
<dbReference type="Pfam" id="PF10551">
    <property type="entry name" value="MULE"/>
    <property type="match status" value="1"/>
</dbReference>
<reference evidence="3" key="1">
    <citation type="submission" date="2022-07" db="EMBL/GenBank/DDBJ databases">
        <authorList>
            <person name="Macas J."/>
            <person name="Novak P."/>
            <person name="Neumann P."/>
        </authorList>
    </citation>
    <scope>NUCLEOTIDE SEQUENCE</scope>
</reference>
<feature type="domain" description="Transposase MuDR plant" evidence="1">
    <location>
        <begin position="79"/>
        <end position="137"/>
    </location>
</feature>
<protein>
    <recommendedName>
        <fullName evidence="6">Transposase MuDR plant domain-containing protein</fullName>
    </recommendedName>
</protein>
<evidence type="ECO:0000313" key="5">
    <source>
        <dbReference type="Proteomes" id="UP001152523"/>
    </source>
</evidence>
<evidence type="ECO:0008006" key="6">
    <source>
        <dbReference type="Google" id="ProtNLM"/>
    </source>
</evidence>
<proteinExistence type="predicted"/>
<gene>
    <name evidence="3" type="ORF">CEPIT_LOCUS13910</name>
    <name evidence="4" type="ORF">CEPIT_LOCUS36550</name>
</gene>
<dbReference type="Pfam" id="PF03108">
    <property type="entry name" value="DBD_Tnp_Mut"/>
    <property type="match status" value="1"/>
</dbReference>
<organism evidence="3 5">
    <name type="scientific">Cuscuta epithymum</name>
    <dbReference type="NCBI Taxonomy" id="186058"/>
    <lineage>
        <taxon>Eukaryota</taxon>
        <taxon>Viridiplantae</taxon>
        <taxon>Streptophyta</taxon>
        <taxon>Embryophyta</taxon>
        <taxon>Tracheophyta</taxon>
        <taxon>Spermatophyta</taxon>
        <taxon>Magnoliopsida</taxon>
        <taxon>eudicotyledons</taxon>
        <taxon>Gunneridae</taxon>
        <taxon>Pentapetalae</taxon>
        <taxon>asterids</taxon>
        <taxon>lamiids</taxon>
        <taxon>Solanales</taxon>
        <taxon>Convolvulaceae</taxon>
        <taxon>Cuscuteae</taxon>
        <taxon>Cuscuta</taxon>
        <taxon>Cuscuta subgen. Cuscuta</taxon>
    </lineage>
</organism>
<dbReference type="EMBL" id="CAMAPF010001004">
    <property type="protein sequence ID" value="CAH9138112.1"/>
    <property type="molecule type" value="Genomic_DNA"/>
</dbReference>
<dbReference type="PANTHER" id="PTHR31973:SF191">
    <property type="entry name" value="OS05G0489400 PROTEIN"/>
    <property type="match status" value="1"/>
</dbReference>
<dbReference type="AlphaFoldDB" id="A0AAV0DDF8"/>
<evidence type="ECO:0000313" key="4">
    <source>
        <dbReference type="EMBL" id="CAH9138112.1"/>
    </source>
</evidence>
<feature type="domain" description="MULE transposase" evidence="2">
    <location>
        <begin position="277"/>
        <end position="329"/>
    </location>
</feature>
<evidence type="ECO:0000259" key="2">
    <source>
        <dbReference type="Pfam" id="PF10551"/>
    </source>
</evidence>
<dbReference type="Proteomes" id="UP001152523">
    <property type="component" value="Unassembled WGS sequence"/>
</dbReference>
<evidence type="ECO:0000259" key="1">
    <source>
        <dbReference type="Pfam" id="PF03108"/>
    </source>
</evidence>
<name>A0AAV0DDF8_9ASTE</name>
<comment type="caution">
    <text evidence="3">The sequence shown here is derived from an EMBL/GenBank/DDBJ whole genome shotgun (WGS) entry which is preliminary data.</text>
</comment>
<evidence type="ECO:0000313" key="3">
    <source>
        <dbReference type="EMBL" id="CAH9096959.1"/>
    </source>
</evidence>
<dbReference type="PANTHER" id="PTHR31973">
    <property type="entry name" value="POLYPROTEIN, PUTATIVE-RELATED"/>
    <property type="match status" value="1"/>
</dbReference>
<keyword evidence="5" id="KW-1185">Reference proteome</keyword>